<keyword evidence="2" id="KW-1185">Reference proteome</keyword>
<evidence type="ECO:0000313" key="1">
    <source>
        <dbReference type="EMBL" id="KAG2598362.1"/>
    </source>
</evidence>
<sequence length="126" mass="14715">MVAAEMQDRLTTDKLMARTSGASRPQLYFRTAWEKVRVWTHYLVQVPANESDVLDWWHKPLAGLPKKLRRLKAAIMMYTSSNIWKARNRRVFDQLKLNVVQVFQEIKSEVFVRKMACGAPEILDPP</sequence>
<comment type="caution">
    <text evidence="1">The sequence shown here is derived from an EMBL/GenBank/DDBJ whole genome shotgun (WGS) entry which is preliminary data.</text>
</comment>
<reference evidence="1" key="1">
    <citation type="submission" date="2020-05" db="EMBL/GenBank/DDBJ databases">
        <title>WGS assembly of Panicum virgatum.</title>
        <authorList>
            <person name="Lovell J.T."/>
            <person name="Jenkins J."/>
            <person name="Shu S."/>
            <person name="Juenger T.E."/>
            <person name="Schmutz J."/>
        </authorList>
    </citation>
    <scope>NUCLEOTIDE SEQUENCE</scope>
    <source>
        <strain evidence="1">AP13</strain>
    </source>
</reference>
<dbReference type="EMBL" id="CM029045">
    <property type="protein sequence ID" value="KAG2598362.1"/>
    <property type="molecule type" value="Genomic_DNA"/>
</dbReference>
<organism evidence="1 2">
    <name type="scientific">Panicum virgatum</name>
    <name type="common">Blackwell switchgrass</name>
    <dbReference type="NCBI Taxonomy" id="38727"/>
    <lineage>
        <taxon>Eukaryota</taxon>
        <taxon>Viridiplantae</taxon>
        <taxon>Streptophyta</taxon>
        <taxon>Embryophyta</taxon>
        <taxon>Tracheophyta</taxon>
        <taxon>Spermatophyta</taxon>
        <taxon>Magnoliopsida</taxon>
        <taxon>Liliopsida</taxon>
        <taxon>Poales</taxon>
        <taxon>Poaceae</taxon>
        <taxon>PACMAD clade</taxon>
        <taxon>Panicoideae</taxon>
        <taxon>Panicodae</taxon>
        <taxon>Paniceae</taxon>
        <taxon>Panicinae</taxon>
        <taxon>Panicum</taxon>
        <taxon>Panicum sect. Hiantes</taxon>
    </lineage>
</organism>
<dbReference type="Proteomes" id="UP000823388">
    <property type="component" value="Chromosome 5K"/>
</dbReference>
<evidence type="ECO:0000313" key="2">
    <source>
        <dbReference type="Proteomes" id="UP000823388"/>
    </source>
</evidence>
<proteinExistence type="predicted"/>
<protein>
    <submittedName>
        <fullName evidence="1">Uncharacterized protein</fullName>
    </submittedName>
</protein>
<name>A0A8T0SG53_PANVG</name>
<dbReference type="AlphaFoldDB" id="A0A8T0SG53"/>
<gene>
    <name evidence="1" type="ORF">PVAP13_5KG365800</name>
</gene>
<accession>A0A8T0SG53</accession>